<dbReference type="Proteomes" id="UP001497623">
    <property type="component" value="Unassembled WGS sequence"/>
</dbReference>
<comment type="caution">
    <text evidence="5">The sequence shown here is derived from an EMBL/GenBank/DDBJ whole genome shotgun (WGS) entry which is preliminary data.</text>
</comment>
<dbReference type="Gene3D" id="3.80.10.10">
    <property type="entry name" value="Ribonuclease Inhibitor"/>
    <property type="match status" value="1"/>
</dbReference>
<dbReference type="EMBL" id="CAXKWB010045379">
    <property type="protein sequence ID" value="CAL4162117.1"/>
    <property type="molecule type" value="Genomic_DNA"/>
</dbReference>
<sequence>MTTLPLVYLIPVLALCFGHTIYNISSLGGHGQINENSYYRALPCPNPEDIAPCGCSYYDGAMSMSCMDIEDEDELYKVFHSLIPIPTFGRLTLPGGRITTLNNTVFGDATFESVYITCLGHPYYCTARLTTIGPNTFMKSASTLRHLEMMVTRLSEFPFDTLSEYEKLDFFMVWFGNFPTFPIINSESLQTLVFKLSSIREIQAHALDGLPNLTYFDSLMNPIDVVAKDVFAPLPNLQKLNVQLGSRLRHLHSHQFAVTSANVSIQLYSNDIESVGPDTFSGENASGSELSYNTSVFIRKEPASLDPNWETIVHKTLPSKDKSRTGNNLTCGCDIAWLVLEPTYHPLVPDATCHSGELLVGLDPSFYEIFC</sequence>
<name>A0AAV2S3Q5_MEGNR</name>
<accession>A0AAV2S3Q5</accession>
<keyword evidence="1" id="KW-0433">Leucine-rich repeat</keyword>
<dbReference type="SUPFAM" id="SSF52058">
    <property type="entry name" value="L domain-like"/>
    <property type="match status" value="1"/>
</dbReference>
<feature type="chain" id="PRO_5043943235" description="Oplophorus-luciferin 2-monooxygenase non-catalytic subunit" evidence="4">
    <location>
        <begin position="19"/>
        <end position="371"/>
    </location>
</feature>
<gene>
    <name evidence="5" type="ORF">MNOR_LOCUS32795</name>
</gene>
<feature type="signal peptide" evidence="4">
    <location>
        <begin position="1"/>
        <end position="18"/>
    </location>
</feature>
<dbReference type="InterPro" id="IPR032675">
    <property type="entry name" value="LRR_dom_sf"/>
</dbReference>
<evidence type="ECO:0000256" key="3">
    <source>
        <dbReference type="ARBA" id="ARBA00022737"/>
    </source>
</evidence>
<dbReference type="PANTHER" id="PTHR24366">
    <property type="entry name" value="IG(IMMUNOGLOBULIN) AND LRR(LEUCINE RICH REPEAT) DOMAINS"/>
    <property type="match status" value="1"/>
</dbReference>
<organism evidence="5 6">
    <name type="scientific">Meganyctiphanes norvegica</name>
    <name type="common">Northern krill</name>
    <name type="synonym">Thysanopoda norvegica</name>
    <dbReference type="NCBI Taxonomy" id="48144"/>
    <lineage>
        <taxon>Eukaryota</taxon>
        <taxon>Metazoa</taxon>
        <taxon>Ecdysozoa</taxon>
        <taxon>Arthropoda</taxon>
        <taxon>Crustacea</taxon>
        <taxon>Multicrustacea</taxon>
        <taxon>Malacostraca</taxon>
        <taxon>Eumalacostraca</taxon>
        <taxon>Eucarida</taxon>
        <taxon>Euphausiacea</taxon>
        <taxon>Euphausiidae</taxon>
        <taxon>Meganyctiphanes</taxon>
    </lineage>
</organism>
<keyword evidence="6" id="KW-1185">Reference proteome</keyword>
<evidence type="ECO:0000256" key="4">
    <source>
        <dbReference type="SAM" id="SignalP"/>
    </source>
</evidence>
<proteinExistence type="predicted"/>
<dbReference type="PANTHER" id="PTHR24366:SF161">
    <property type="entry name" value="TIR DOMAIN-CONTAINING PROTEIN"/>
    <property type="match status" value="1"/>
</dbReference>
<dbReference type="AlphaFoldDB" id="A0AAV2S3Q5"/>
<evidence type="ECO:0000313" key="5">
    <source>
        <dbReference type="EMBL" id="CAL4162117.1"/>
    </source>
</evidence>
<evidence type="ECO:0000313" key="6">
    <source>
        <dbReference type="Proteomes" id="UP001497623"/>
    </source>
</evidence>
<evidence type="ECO:0000256" key="1">
    <source>
        <dbReference type="ARBA" id="ARBA00022614"/>
    </source>
</evidence>
<keyword evidence="3" id="KW-0677">Repeat</keyword>
<evidence type="ECO:0008006" key="7">
    <source>
        <dbReference type="Google" id="ProtNLM"/>
    </source>
</evidence>
<reference evidence="5 6" key="1">
    <citation type="submission" date="2024-05" db="EMBL/GenBank/DDBJ databases">
        <authorList>
            <person name="Wallberg A."/>
        </authorList>
    </citation>
    <scope>NUCLEOTIDE SEQUENCE [LARGE SCALE GENOMIC DNA]</scope>
</reference>
<evidence type="ECO:0000256" key="2">
    <source>
        <dbReference type="ARBA" id="ARBA00022729"/>
    </source>
</evidence>
<protein>
    <recommendedName>
        <fullName evidence="7">Oplophorus-luciferin 2-monooxygenase non-catalytic subunit</fullName>
    </recommendedName>
</protein>
<feature type="non-terminal residue" evidence="5">
    <location>
        <position position="371"/>
    </location>
</feature>
<keyword evidence="2 4" id="KW-0732">Signal</keyword>